<reference evidence="2 3" key="1">
    <citation type="journal article" date="2024" name="Nat. Commun.">
        <title>Phylogenomics reveals the evolutionary origins of lichenization in chlorophyte algae.</title>
        <authorList>
            <person name="Puginier C."/>
            <person name="Libourel C."/>
            <person name="Otte J."/>
            <person name="Skaloud P."/>
            <person name="Haon M."/>
            <person name="Grisel S."/>
            <person name="Petersen M."/>
            <person name="Berrin J.G."/>
            <person name="Delaux P.M."/>
            <person name="Dal Grande F."/>
            <person name="Keller J."/>
        </authorList>
    </citation>
    <scope>NUCLEOTIDE SEQUENCE [LARGE SCALE GENOMIC DNA]</scope>
    <source>
        <strain evidence="2 3">SAG 216-7</strain>
    </source>
</reference>
<feature type="region of interest" description="Disordered" evidence="1">
    <location>
        <begin position="148"/>
        <end position="174"/>
    </location>
</feature>
<dbReference type="Proteomes" id="UP001491310">
    <property type="component" value="Unassembled WGS sequence"/>
</dbReference>
<evidence type="ECO:0000313" key="2">
    <source>
        <dbReference type="EMBL" id="KAK9908761.1"/>
    </source>
</evidence>
<keyword evidence="3" id="KW-1185">Reference proteome</keyword>
<feature type="compositionally biased region" description="Basic and acidic residues" evidence="1">
    <location>
        <begin position="96"/>
        <end position="107"/>
    </location>
</feature>
<accession>A0ABR2YP35</accession>
<evidence type="ECO:0000256" key="1">
    <source>
        <dbReference type="SAM" id="MobiDB-lite"/>
    </source>
</evidence>
<name>A0ABR2YP35_9CHLO</name>
<organism evidence="2 3">
    <name type="scientific">Coccomyxa subellipsoidea</name>
    <dbReference type="NCBI Taxonomy" id="248742"/>
    <lineage>
        <taxon>Eukaryota</taxon>
        <taxon>Viridiplantae</taxon>
        <taxon>Chlorophyta</taxon>
        <taxon>core chlorophytes</taxon>
        <taxon>Trebouxiophyceae</taxon>
        <taxon>Trebouxiophyceae incertae sedis</taxon>
        <taxon>Coccomyxaceae</taxon>
        <taxon>Coccomyxa</taxon>
    </lineage>
</organism>
<proteinExistence type="predicted"/>
<feature type="region of interest" description="Disordered" evidence="1">
    <location>
        <begin position="66"/>
        <end position="114"/>
    </location>
</feature>
<protein>
    <submittedName>
        <fullName evidence="2">Uncharacterized protein</fullName>
    </submittedName>
</protein>
<dbReference type="EMBL" id="JALJOT010000007">
    <property type="protein sequence ID" value="KAK9908761.1"/>
    <property type="molecule type" value="Genomic_DNA"/>
</dbReference>
<gene>
    <name evidence="2" type="ORF">WJX75_002496</name>
</gene>
<comment type="caution">
    <text evidence="2">The sequence shown here is derived from an EMBL/GenBank/DDBJ whole genome shotgun (WGS) entry which is preliminary data.</text>
</comment>
<evidence type="ECO:0000313" key="3">
    <source>
        <dbReference type="Proteomes" id="UP001491310"/>
    </source>
</evidence>
<feature type="region of interest" description="Disordered" evidence="1">
    <location>
        <begin position="1"/>
        <end position="52"/>
    </location>
</feature>
<sequence>MSNNGGFANEVDFDAGRSFSDRRRAAMQPQLQRCSFEGPPSAHHDDGYTTSNYYKSLQQKDEKTLLRGDSGGALNEMVEQQEEREPTVRRPPSMDYKPRRSESEDPGKGPFTVVKKIKKPDGTVITETTKTVKDVDGYKSTTYYETAGKNETGFGMTGMNTSSSVGDIHAMNEQ</sequence>